<comment type="caution">
    <text evidence="1">The sequence shown here is derived from an EMBL/GenBank/DDBJ whole genome shotgun (WGS) entry which is preliminary data.</text>
</comment>
<accession>A0A0C2MR20</accession>
<name>A0A0C2MR20_THEKT</name>
<dbReference type="EMBL" id="JWZT01004433">
    <property type="protein sequence ID" value="KII64127.1"/>
    <property type="molecule type" value="Genomic_DNA"/>
</dbReference>
<protein>
    <recommendedName>
        <fullName evidence="3">Reverse transcriptase</fullName>
    </recommendedName>
</protein>
<dbReference type="OrthoDB" id="5978043at2759"/>
<reference evidence="1 2" key="1">
    <citation type="journal article" date="2014" name="Genome Biol. Evol.">
        <title>The genome of the myxosporean Thelohanellus kitauei shows adaptations to nutrient acquisition within its fish host.</title>
        <authorList>
            <person name="Yang Y."/>
            <person name="Xiong J."/>
            <person name="Zhou Z."/>
            <person name="Huo F."/>
            <person name="Miao W."/>
            <person name="Ran C."/>
            <person name="Liu Y."/>
            <person name="Zhang J."/>
            <person name="Feng J."/>
            <person name="Wang M."/>
            <person name="Wang M."/>
            <person name="Wang L."/>
            <person name="Yao B."/>
        </authorList>
    </citation>
    <scope>NUCLEOTIDE SEQUENCE [LARGE SCALE GENOMIC DNA]</scope>
    <source>
        <strain evidence="1">Wuqing</strain>
    </source>
</reference>
<evidence type="ECO:0000313" key="2">
    <source>
        <dbReference type="Proteomes" id="UP000031668"/>
    </source>
</evidence>
<keyword evidence="2" id="KW-1185">Reference proteome</keyword>
<sequence>MGLEWMKALRITIRFERDSNPKIQCILDRFPRLFSNCLGNIKGYEAIIRVPSTASPTVLKYRPLPFAIRNKVEFEIDRLLEQDIVERGNMLQEKMTWASTIVSVIRP</sequence>
<dbReference type="AlphaFoldDB" id="A0A0C2MR20"/>
<dbReference type="Proteomes" id="UP000031668">
    <property type="component" value="Unassembled WGS sequence"/>
</dbReference>
<organism evidence="1 2">
    <name type="scientific">Thelohanellus kitauei</name>
    <name type="common">Myxosporean</name>
    <dbReference type="NCBI Taxonomy" id="669202"/>
    <lineage>
        <taxon>Eukaryota</taxon>
        <taxon>Metazoa</taxon>
        <taxon>Cnidaria</taxon>
        <taxon>Myxozoa</taxon>
        <taxon>Myxosporea</taxon>
        <taxon>Bivalvulida</taxon>
        <taxon>Platysporina</taxon>
        <taxon>Myxobolidae</taxon>
        <taxon>Thelohanellus</taxon>
    </lineage>
</organism>
<gene>
    <name evidence="1" type="ORF">RF11_02554</name>
</gene>
<evidence type="ECO:0000313" key="1">
    <source>
        <dbReference type="EMBL" id="KII64127.1"/>
    </source>
</evidence>
<evidence type="ECO:0008006" key="3">
    <source>
        <dbReference type="Google" id="ProtNLM"/>
    </source>
</evidence>
<proteinExistence type="predicted"/>